<dbReference type="PANTHER" id="PTHR11439:SF495">
    <property type="entry name" value="REVERSE TRANSCRIPTASE, RNA-DEPENDENT DNA POLYMERASE-RELATED"/>
    <property type="match status" value="1"/>
</dbReference>
<dbReference type="SUPFAM" id="SSF53098">
    <property type="entry name" value="Ribonuclease H-like"/>
    <property type="match status" value="1"/>
</dbReference>
<sequence>MTRNKAYLVEYQDFNGSPVAFGGLQHFNLFSVSQLCDKKNKVLFTDTECLVLSPDFKLPNENQVLLRVPRQNNMYSFNLENIVSSGGLACLIAKAIIDESNKWYRSNARTPQQNRVAERKNMTLVKAARTMLANSFLPNTFWAKAHVTTENKANIIAGPKEANNSVEEKNRDEKLIRDIGSKTNKELVDQEDQVFLEELKRLKRQEKEADDAADTFRKTFAKSTKDLLLQAGAAIASSTNYVNTASTTVNTASIIINTASILVNAASPLRNVNAARPSYPDLSSSSYDDEGVMADFTNLESTMNIEPKNISQALKDESWVNAMQEELMQFKTQQVYILVDLPFGRRQEEGIDYDEVFAHIARIKAIEIFLAFASYIRFIVYQMDVKSAFLYGKIDQEVYISQPIGFIDSKFPKKVYKVKKALYGLHQAPRAWYATLSTFLVESRYRRGLIDKTLFIKKDKKDIMLVKVYVDDIIFCSTKKSLCDEFEALMKSRFQISSMGGLTFFLRLQAKHKEDRIFISQDKYVAEILKKFDFMSVKTASTPIKTKPDIMYAVCACSRFQVTLKTSYLYDVKRIFRYLKGQQKLGLWYPRESAFDLKAYSYSDYARANLDRKSTTGGCQFLGRRLIS</sequence>
<evidence type="ECO:0000313" key="2">
    <source>
        <dbReference type="EMBL" id="GEU57209.1"/>
    </source>
</evidence>
<dbReference type="SUPFAM" id="SSF56672">
    <property type="entry name" value="DNA/RNA polymerases"/>
    <property type="match status" value="1"/>
</dbReference>
<dbReference type="EMBL" id="BKCJ010003792">
    <property type="protein sequence ID" value="GEU57209.1"/>
    <property type="molecule type" value="Genomic_DNA"/>
</dbReference>
<name>A0A6L2L7T2_TANCI</name>
<dbReference type="InterPro" id="IPR043502">
    <property type="entry name" value="DNA/RNA_pol_sf"/>
</dbReference>
<accession>A0A6L2L7T2</accession>
<dbReference type="InterPro" id="IPR013103">
    <property type="entry name" value="RVT_2"/>
</dbReference>
<dbReference type="Pfam" id="PF07727">
    <property type="entry name" value="RVT_2"/>
    <property type="match status" value="1"/>
</dbReference>
<dbReference type="PANTHER" id="PTHR11439">
    <property type="entry name" value="GAG-POL-RELATED RETROTRANSPOSON"/>
    <property type="match status" value="1"/>
</dbReference>
<organism evidence="2">
    <name type="scientific">Tanacetum cinerariifolium</name>
    <name type="common">Dalmatian daisy</name>
    <name type="synonym">Chrysanthemum cinerariifolium</name>
    <dbReference type="NCBI Taxonomy" id="118510"/>
    <lineage>
        <taxon>Eukaryota</taxon>
        <taxon>Viridiplantae</taxon>
        <taxon>Streptophyta</taxon>
        <taxon>Embryophyta</taxon>
        <taxon>Tracheophyta</taxon>
        <taxon>Spermatophyta</taxon>
        <taxon>Magnoliopsida</taxon>
        <taxon>eudicotyledons</taxon>
        <taxon>Gunneridae</taxon>
        <taxon>Pentapetalae</taxon>
        <taxon>asterids</taxon>
        <taxon>campanulids</taxon>
        <taxon>Asterales</taxon>
        <taxon>Asteraceae</taxon>
        <taxon>Asteroideae</taxon>
        <taxon>Anthemideae</taxon>
        <taxon>Anthemidinae</taxon>
        <taxon>Tanacetum</taxon>
    </lineage>
</organism>
<dbReference type="AlphaFoldDB" id="A0A6L2L7T2"/>
<comment type="caution">
    <text evidence="2">The sequence shown here is derived from an EMBL/GenBank/DDBJ whole genome shotgun (WGS) entry which is preliminary data.</text>
</comment>
<evidence type="ECO:0000259" key="1">
    <source>
        <dbReference type="Pfam" id="PF07727"/>
    </source>
</evidence>
<feature type="domain" description="Reverse transcriptase Ty1/copia-type" evidence="1">
    <location>
        <begin position="344"/>
        <end position="545"/>
    </location>
</feature>
<protein>
    <recommendedName>
        <fullName evidence="1">Reverse transcriptase Ty1/copia-type domain-containing protein</fullName>
    </recommendedName>
</protein>
<proteinExistence type="predicted"/>
<dbReference type="InterPro" id="IPR012337">
    <property type="entry name" value="RNaseH-like_sf"/>
</dbReference>
<gene>
    <name evidence="2" type="ORF">Tci_029187</name>
</gene>
<reference evidence="2" key="1">
    <citation type="journal article" date="2019" name="Sci. Rep.">
        <title>Draft genome of Tanacetum cinerariifolium, the natural source of mosquito coil.</title>
        <authorList>
            <person name="Yamashiro T."/>
            <person name="Shiraishi A."/>
            <person name="Satake H."/>
            <person name="Nakayama K."/>
        </authorList>
    </citation>
    <scope>NUCLEOTIDE SEQUENCE</scope>
</reference>